<reference evidence="6 7" key="1">
    <citation type="submission" date="2024-02" db="EMBL/GenBank/DDBJ databases">
        <authorList>
            <person name="Chen Y."/>
            <person name="Shah S."/>
            <person name="Dougan E. K."/>
            <person name="Thang M."/>
            <person name="Chan C."/>
        </authorList>
    </citation>
    <scope>NUCLEOTIDE SEQUENCE [LARGE SCALE GENOMIC DNA]</scope>
</reference>
<keyword evidence="2" id="KW-0812">Transmembrane</keyword>
<evidence type="ECO:0000259" key="3">
    <source>
        <dbReference type="PROSITE" id="PS00022"/>
    </source>
</evidence>
<feature type="compositionally biased region" description="Basic and acidic residues" evidence="1">
    <location>
        <begin position="603"/>
        <end position="627"/>
    </location>
</feature>
<evidence type="ECO:0000259" key="4">
    <source>
        <dbReference type="PROSITE" id="PS01186"/>
    </source>
</evidence>
<proteinExistence type="predicted"/>
<dbReference type="InterPro" id="IPR000742">
    <property type="entry name" value="EGF"/>
</dbReference>
<evidence type="ECO:0000313" key="6">
    <source>
        <dbReference type="EMBL" id="CAK9059454.1"/>
    </source>
</evidence>
<feature type="transmembrane region" description="Helical" evidence="2">
    <location>
        <begin position="521"/>
        <end position="541"/>
    </location>
</feature>
<feature type="domain" description="EGF-like" evidence="3 4">
    <location>
        <begin position="208"/>
        <end position="219"/>
    </location>
</feature>
<evidence type="ECO:0000313" key="5">
    <source>
        <dbReference type="EMBL" id="CAK9059328.1"/>
    </source>
</evidence>
<keyword evidence="2" id="KW-0472">Membrane</keyword>
<gene>
    <name evidence="5" type="ORF">SCF082_LOCUS31446</name>
    <name evidence="6" type="ORF">SCF082_LOCUS31499</name>
</gene>
<evidence type="ECO:0000256" key="1">
    <source>
        <dbReference type="SAM" id="MobiDB-lite"/>
    </source>
</evidence>
<feature type="compositionally biased region" description="Acidic residues" evidence="1">
    <location>
        <begin position="588"/>
        <end position="602"/>
    </location>
</feature>
<keyword evidence="7" id="KW-1185">Reference proteome</keyword>
<accession>A0ABP0NAP0</accession>
<dbReference type="PROSITE" id="PS00022">
    <property type="entry name" value="EGF_1"/>
    <property type="match status" value="1"/>
</dbReference>
<feature type="compositionally biased region" description="Basic and acidic residues" evidence="1">
    <location>
        <begin position="654"/>
        <end position="665"/>
    </location>
</feature>
<comment type="caution">
    <text evidence="6">The sequence shown here is derived from an EMBL/GenBank/DDBJ whole genome shotgun (WGS) entry which is preliminary data.</text>
</comment>
<feature type="region of interest" description="Disordered" evidence="1">
    <location>
        <begin position="562"/>
        <end position="700"/>
    </location>
</feature>
<dbReference type="EMBL" id="CAXAMM010026657">
    <property type="protein sequence ID" value="CAK9059328.1"/>
    <property type="molecule type" value="Genomic_DNA"/>
</dbReference>
<dbReference type="EMBL" id="CAXAMM010026670">
    <property type="protein sequence ID" value="CAK9059454.1"/>
    <property type="molecule type" value="Genomic_DNA"/>
</dbReference>
<keyword evidence="2" id="KW-1133">Transmembrane helix</keyword>
<dbReference type="PROSITE" id="PS01186">
    <property type="entry name" value="EGF_2"/>
    <property type="match status" value="1"/>
</dbReference>
<feature type="transmembrane region" description="Helical" evidence="2">
    <location>
        <begin position="446"/>
        <end position="467"/>
    </location>
</feature>
<organism evidence="6 7">
    <name type="scientific">Durusdinium trenchii</name>
    <dbReference type="NCBI Taxonomy" id="1381693"/>
    <lineage>
        <taxon>Eukaryota</taxon>
        <taxon>Sar</taxon>
        <taxon>Alveolata</taxon>
        <taxon>Dinophyceae</taxon>
        <taxon>Suessiales</taxon>
        <taxon>Symbiodiniaceae</taxon>
        <taxon>Durusdinium</taxon>
    </lineage>
</organism>
<protein>
    <recommendedName>
        <fullName evidence="3 4">EGF-like domain-containing protein</fullName>
    </recommendedName>
</protein>
<sequence length="700" mass="77240">MLPALACSSFTCHRGVVRADVLCAGSCVEEICCHSTTPLCKCSAPEPVLGTFCDTGSGQTCLSTENRSWECFQEGTFCVHAPTVCFTRAERNQPCNAVVEEEECNRQLACVYLPPRLSHSWQCDAAPGQRPVVQADCSTRSTKQECEAQWECQWQLVETNQTDQKPCKNWGLYTGCVGRYELFDERCEGHDRRACLQDAQVCEYKDTCDCLPGFWGERCEKEIAQFQSNFTESCNGVNAPTCRGLVYMAAADIDHCSENATCHEWEDIKDVVGALLAAELATMIVDILGFCLQVLLLCWFCWLSAHIRELKKRSEELQTSLDDCEQKSLVDHELNSLVERNKEKRRIAVCSFVLLFLEDVVLEIIVVSKVVNASYVFDNVKAAHCFPQGAAYDTIKDLTETTQRIREYAIVNIVFACIGGFGELLQICMEVEIGEDDLRTTSKMRWFLCGWALSMLGNIVELIFSIVNFADQTQKLVIDLNSLEQKIVGEVPLEETDRVCFLRHPELPQVSAVEVASQLEFIFVPLVVAFGLVLLAIPLWYNIPWRVASKLWICIKEGTRAAVGSPPGDTEDPAQSQRSTALGSPPGDTEEGTEEPGDTEDREDGKGKGFKGDKGDGKGKKGEKGDGFGKSSGKGFDKGYGKDGKGKGKVIGKGFDKGYGKDGKGKGKVHPGTTDSEDDPAGTTDPQVSEEEDLQNMPSF</sequence>
<feature type="transmembrane region" description="Helical" evidence="2">
    <location>
        <begin position="280"/>
        <end position="303"/>
    </location>
</feature>
<feature type="compositionally biased region" description="Polar residues" evidence="1">
    <location>
        <begin position="573"/>
        <end position="582"/>
    </location>
</feature>
<name>A0ABP0NAP0_9DINO</name>
<evidence type="ECO:0000313" key="7">
    <source>
        <dbReference type="Proteomes" id="UP001642464"/>
    </source>
</evidence>
<dbReference type="Proteomes" id="UP001642464">
    <property type="component" value="Unassembled WGS sequence"/>
</dbReference>
<evidence type="ECO:0000256" key="2">
    <source>
        <dbReference type="SAM" id="Phobius"/>
    </source>
</evidence>
<feature type="compositionally biased region" description="Basic and acidic residues" evidence="1">
    <location>
        <begin position="635"/>
        <end position="646"/>
    </location>
</feature>